<proteinExistence type="predicted"/>
<gene>
    <name evidence="2" type="ORF">IV203_020035</name>
</gene>
<evidence type="ECO:0000256" key="1">
    <source>
        <dbReference type="SAM" id="MobiDB-lite"/>
    </source>
</evidence>
<feature type="compositionally biased region" description="Basic and acidic residues" evidence="1">
    <location>
        <begin position="267"/>
        <end position="278"/>
    </location>
</feature>
<comment type="caution">
    <text evidence="2">The sequence shown here is derived from an EMBL/GenBank/DDBJ whole genome shotgun (WGS) entry which is preliminary data.</text>
</comment>
<feature type="region of interest" description="Disordered" evidence="1">
    <location>
        <begin position="267"/>
        <end position="286"/>
    </location>
</feature>
<feature type="region of interest" description="Disordered" evidence="1">
    <location>
        <begin position="1"/>
        <end position="50"/>
    </location>
</feature>
<evidence type="ECO:0000313" key="3">
    <source>
        <dbReference type="Proteomes" id="UP000693970"/>
    </source>
</evidence>
<dbReference type="Proteomes" id="UP000693970">
    <property type="component" value="Unassembled WGS sequence"/>
</dbReference>
<organism evidence="2 3">
    <name type="scientific">Nitzschia inconspicua</name>
    <dbReference type="NCBI Taxonomy" id="303405"/>
    <lineage>
        <taxon>Eukaryota</taxon>
        <taxon>Sar</taxon>
        <taxon>Stramenopiles</taxon>
        <taxon>Ochrophyta</taxon>
        <taxon>Bacillariophyta</taxon>
        <taxon>Bacillariophyceae</taxon>
        <taxon>Bacillariophycidae</taxon>
        <taxon>Bacillariales</taxon>
        <taxon>Bacillariaceae</taxon>
        <taxon>Nitzschia</taxon>
    </lineage>
</organism>
<reference evidence="2" key="1">
    <citation type="journal article" date="2021" name="Sci. Rep.">
        <title>Diploid genomic architecture of Nitzschia inconspicua, an elite biomass production diatom.</title>
        <authorList>
            <person name="Oliver A."/>
            <person name="Podell S."/>
            <person name="Pinowska A."/>
            <person name="Traller J.C."/>
            <person name="Smith S.R."/>
            <person name="McClure R."/>
            <person name="Beliaev A."/>
            <person name="Bohutskyi P."/>
            <person name="Hill E.A."/>
            <person name="Rabines A."/>
            <person name="Zheng H."/>
            <person name="Allen L.Z."/>
            <person name="Kuo A."/>
            <person name="Grigoriev I.V."/>
            <person name="Allen A.E."/>
            <person name="Hazlebeck D."/>
            <person name="Allen E.E."/>
        </authorList>
    </citation>
    <scope>NUCLEOTIDE SEQUENCE</scope>
    <source>
        <strain evidence="2">Hildebrandi</strain>
    </source>
</reference>
<feature type="compositionally biased region" description="Low complexity" evidence="1">
    <location>
        <begin position="27"/>
        <end position="50"/>
    </location>
</feature>
<dbReference type="EMBL" id="JAGRRH010000004">
    <property type="protein sequence ID" value="KAG7371465.1"/>
    <property type="molecule type" value="Genomic_DNA"/>
</dbReference>
<dbReference type="AlphaFoldDB" id="A0A9K3LZU1"/>
<dbReference type="OrthoDB" id="46180at2759"/>
<accession>A0A9K3LZU1</accession>
<keyword evidence="3" id="KW-1185">Reference proteome</keyword>
<sequence>MKEGKVPMVSSQSHDDRSHTLDHPTQTSVAVAATATSPSSSSPSSSASSSSWSVASLQEQWNTFQDSQRLERLASCLELDQLLKECRKQQTFNNDNNNNNNNNNTNTNLVQTTDSLESMSPGLRTMKYFGWRGILSQLRPQQSMVAKEDINPTATGSITQQDDDSHDRDHHRKLDAIHRQIQSSCSREQHSVWACRAVATGCGKELASLKRCFEEQHHAYDVLTVPRTNYEGSSNTEGRSDRRTIPCFEEQQVMGSCVTANALQLLERKQQREGRNKESPSPPPSS</sequence>
<name>A0A9K3LZU1_9STRA</name>
<protein>
    <submittedName>
        <fullName evidence="2">Uncharacterized protein</fullName>
    </submittedName>
</protein>
<evidence type="ECO:0000313" key="2">
    <source>
        <dbReference type="EMBL" id="KAG7371465.1"/>
    </source>
</evidence>
<reference evidence="2" key="2">
    <citation type="submission" date="2021-04" db="EMBL/GenBank/DDBJ databases">
        <authorList>
            <person name="Podell S."/>
        </authorList>
    </citation>
    <scope>NUCLEOTIDE SEQUENCE</scope>
    <source>
        <strain evidence="2">Hildebrandi</strain>
    </source>
</reference>
<feature type="compositionally biased region" description="Basic and acidic residues" evidence="1">
    <location>
        <begin position="13"/>
        <end position="22"/>
    </location>
</feature>